<proteinExistence type="predicted"/>
<dbReference type="RefSeq" id="XP_033676545.1">
    <property type="nucleotide sequence ID" value="XM_033822633.1"/>
</dbReference>
<dbReference type="Proteomes" id="UP000800094">
    <property type="component" value="Unassembled WGS sequence"/>
</dbReference>
<feature type="non-terminal residue" evidence="1">
    <location>
        <position position="1"/>
    </location>
</feature>
<accession>A0A6A6HU53</accession>
<evidence type="ECO:0000313" key="1">
    <source>
        <dbReference type="EMBL" id="KAF2241541.1"/>
    </source>
</evidence>
<dbReference type="PANTHER" id="PTHR33112">
    <property type="entry name" value="DOMAIN PROTEIN, PUTATIVE-RELATED"/>
    <property type="match status" value="1"/>
</dbReference>
<feature type="non-terminal residue" evidence="1">
    <location>
        <position position="78"/>
    </location>
</feature>
<dbReference type="OrthoDB" id="3530561at2759"/>
<organism evidence="1 2">
    <name type="scientific">Trematosphaeria pertusa</name>
    <dbReference type="NCBI Taxonomy" id="390896"/>
    <lineage>
        <taxon>Eukaryota</taxon>
        <taxon>Fungi</taxon>
        <taxon>Dikarya</taxon>
        <taxon>Ascomycota</taxon>
        <taxon>Pezizomycotina</taxon>
        <taxon>Dothideomycetes</taxon>
        <taxon>Pleosporomycetidae</taxon>
        <taxon>Pleosporales</taxon>
        <taxon>Massarineae</taxon>
        <taxon>Trematosphaeriaceae</taxon>
        <taxon>Trematosphaeria</taxon>
    </lineage>
</organism>
<keyword evidence="2" id="KW-1185">Reference proteome</keyword>
<protein>
    <submittedName>
        <fullName evidence="1">Uncharacterized protein</fullName>
    </submittedName>
</protein>
<sequence length="78" mass="9247">WKDYYDGLLAFYLRRNMKFDSDALPAFSGVLKVLSKTLGPFHFGLPKKYFGRSLLWTDPHYGVFKRRAHFPSWSWAGW</sequence>
<dbReference type="PANTHER" id="PTHR33112:SF14">
    <property type="entry name" value="HETEROKARYON INCOMPATIBILITY DOMAIN-CONTAINING PROTEIN"/>
    <property type="match status" value="1"/>
</dbReference>
<gene>
    <name evidence="1" type="ORF">BU26DRAFT_385923</name>
</gene>
<dbReference type="EMBL" id="ML987211">
    <property type="protein sequence ID" value="KAF2241541.1"/>
    <property type="molecule type" value="Genomic_DNA"/>
</dbReference>
<dbReference type="AlphaFoldDB" id="A0A6A6HU53"/>
<reference evidence="1" key="1">
    <citation type="journal article" date="2020" name="Stud. Mycol.">
        <title>101 Dothideomycetes genomes: a test case for predicting lifestyles and emergence of pathogens.</title>
        <authorList>
            <person name="Haridas S."/>
            <person name="Albert R."/>
            <person name="Binder M."/>
            <person name="Bloem J."/>
            <person name="Labutti K."/>
            <person name="Salamov A."/>
            <person name="Andreopoulos B."/>
            <person name="Baker S."/>
            <person name="Barry K."/>
            <person name="Bills G."/>
            <person name="Bluhm B."/>
            <person name="Cannon C."/>
            <person name="Castanera R."/>
            <person name="Culley D."/>
            <person name="Daum C."/>
            <person name="Ezra D."/>
            <person name="Gonzalez J."/>
            <person name="Henrissat B."/>
            <person name="Kuo A."/>
            <person name="Liang C."/>
            <person name="Lipzen A."/>
            <person name="Lutzoni F."/>
            <person name="Magnuson J."/>
            <person name="Mondo S."/>
            <person name="Nolan M."/>
            <person name="Ohm R."/>
            <person name="Pangilinan J."/>
            <person name="Park H.-J."/>
            <person name="Ramirez L."/>
            <person name="Alfaro M."/>
            <person name="Sun H."/>
            <person name="Tritt A."/>
            <person name="Yoshinaga Y."/>
            <person name="Zwiers L.-H."/>
            <person name="Turgeon B."/>
            <person name="Goodwin S."/>
            <person name="Spatafora J."/>
            <person name="Crous P."/>
            <person name="Grigoriev I."/>
        </authorList>
    </citation>
    <scope>NUCLEOTIDE SEQUENCE</scope>
    <source>
        <strain evidence="1">CBS 122368</strain>
    </source>
</reference>
<dbReference type="GeneID" id="54575963"/>
<evidence type="ECO:0000313" key="2">
    <source>
        <dbReference type="Proteomes" id="UP000800094"/>
    </source>
</evidence>
<name>A0A6A6HU53_9PLEO</name>